<gene>
    <name evidence="2" type="ORF">ABDJ38_02080</name>
</gene>
<reference evidence="2 3" key="1">
    <citation type="submission" date="2024-05" db="EMBL/GenBank/DDBJ databases">
        <authorList>
            <person name="Park S."/>
        </authorList>
    </citation>
    <scope>NUCLEOTIDE SEQUENCE [LARGE SCALE GENOMIC DNA]</scope>
    <source>
        <strain evidence="2 3">DGU5</strain>
    </source>
</reference>
<dbReference type="RefSeq" id="WP_346783416.1">
    <property type="nucleotide sequence ID" value="NZ_JBDLBR010000001.1"/>
</dbReference>
<accession>A0ABV0CSV0</accession>
<dbReference type="Proteomes" id="UP001484535">
    <property type="component" value="Unassembled WGS sequence"/>
</dbReference>
<protein>
    <recommendedName>
        <fullName evidence="4">Cell wall polymerase</fullName>
    </recommendedName>
</protein>
<feature type="transmembrane region" description="Helical" evidence="1">
    <location>
        <begin position="68"/>
        <end position="87"/>
    </location>
</feature>
<evidence type="ECO:0000256" key="1">
    <source>
        <dbReference type="SAM" id="Phobius"/>
    </source>
</evidence>
<organism evidence="2 3">
    <name type="scientific">Aurantiacibacter flavus</name>
    <dbReference type="NCBI Taxonomy" id="3145232"/>
    <lineage>
        <taxon>Bacteria</taxon>
        <taxon>Pseudomonadati</taxon>
        <taxon>Pseudomonadota</taxon>
        <taxon>Alphaproteobacteria</taxon>
        <taxon>Sphingomonadales</taxon>
        <taxon>Erythrobacteraceae</taxon>
        <taxon>Aurantiacibacter</taxon>
    </lineage>
</organism>
<keyword evidence="1" id="KW-0472">Membrane</keyword>
<comment type="caution">
    <text evidence="2">The sequence shown here is derived from an EMBL/GenBank/DDBJ whole genome shotgun (WGS) entry which is preliminary data.</text>
</comment>
<evidence type="ECO:0008006" key="4">
    <source>
        <dbReference type="Google" id="ProtNLM"/>
    </source>
</evidence>
<sequence>MTGLRERLAARLPALLALALPVLAGIAYMASFGAPEAYLAITGASLVVALALILSAPPGPASLLTRRIAAALCILLMLLPLATGPTMNGIARWIPLGPVALNSGLLALPLLARLAAQDREYGPWMLAAALLAALLQPDAAATFALTIAAVGLHHVTKNWRVGFIAILGFFASMYAGIHGELPAVPFVERVLVQAAGDSGPLALLLFITLLASFALMLLTGPGTRAERFALAGSLFGFAVMAVINNYPSPLIGYGAAPIIGYAVALAWPSGASR</sequence>
<feature type="transmembrane region" description="Helical" evidence="1">
    <location>
        <begin position="198"/>
        <end position="219"/>
    </location>
</feature>
<evidence type="ECO:0000313" key="2">
    <source>
        <dbReference type="EMBL" id="MEN7535959.1"/>
    </source>
</evidence>
<feature type="transmembrane region" description="Helical" evidence="1">
    <location>
        <begin position="158"/>
        <end position="177"/>
    </location>
</feature>
<keyword evidence="1" id="KW-0812">Transmembrane</keyword>
<feature type="transmembrane region" description="Helical" evidence="1">
    <location>
        <begin position="124"/>
        <end position="152"/>
    </location>
</feature>
<proteinExistence type="predicted"/>
<keyword evidence="3" id="KW-1185">Reference proteome</keyword>
<feature type="transmembrane region" description="Helical" evidence="1">
    <location>
        <begin position="12"/>
        <end position="31"/>
    </location>
</feature>
<keyword evidence="1" id="KW-1133">Transmembrane helix</keyword>
<evidence type="ECO:0000313" key="3">
    <source>
        <dbReference type="Proteomes" id="UP001484535"/>
    </source>
</evidence>
<name>A0ABV0CSV0_9SPHN</name>
<feature type="transmembrane region" description="Helical" evidence="1">
    <location>
        <begin position="225"/>
        <end position="243"/>
    </location>
</feature>
<feature type="transmembrane region" description="Helical" evidence="1">
    <location>
        <begin position="250"/>
        <end position="267"/>
    </location>
</feature>
<feature type="transmembrane region" description="Helical" evidence="1">
    <location>
        <begin position="37"/>
        <end position="56"/>
    </location>
</feature>
<dbReference type="EMBL" id="JBDLBR010000001">
    <property type="protein sequence ID" value="MEN7535959.1"/>
    <property type="molecule type" value="Genomic_DNA"/>
</dbReference>